<name>A0ABN6MXV1_9BACT</name>
<dbReference type="InterPro" id="IPR001501">
    <property type="entry name" value="Ni-dep_hyd_lsu"/>
</dbReference>
<dbReference type="PANTHER" id="PTHR43600">
    <property type="entry name" value="COENZYME F420 HYDROGENASE, SUBUNIT ALPHA"/>
    <property type="match status" value="1"/>
</dbReference>
<keyword evidence="8" id="KW-1185">Reference proteome</keyword>
<reference evidence="8" key="1">
    <citation type="journal article" date="2022" name="Int. J. Syst. Evol. Microbiol.">
        <title>Anaeromyxobacter oryzae sp. nov., Anaeromyxobacter diazotrophicus sp. nov. and Anaeromyxobacter paludicola sp. nov., isolated from paddy soils.</title>
        <authorList>
            <person name="Itoh H."/>
            <person name="Xu Z."/>
            <person name="Mise K."/>
            <person name="Masuda Y."/>
            <person name="Ushijima N."/>
            <person name="Hayakawa C."/>
            <person name="Shiratori Y."/>
            <person name="Senoo K."/>
        </authorList>
    </citation>
    <scope>NUCLEOTIDE SEQUENCE [LARGE SCALE GENOMIC DNA]</scope>
    <source>
        <strain evidence="8">Red232</strain>
    </source>
</reference>
<keyword evidence="3 6" id="KW-0533">Nickel</keyword>
<dbReference type="PROSITE" id="PS00508">
    <property type="entry name" value="NI_HGENASE_L_2"/>
    <property type="match status" value="1"/>
</dbReference>
<evidence type="ECO:0000313" key="8">
    <source>
        <dbReference type="Proteomes" id="UP001162891"/>
    </source>
</evidence>
<proteinExistence type="inferred from homology"/>
<evidence type="ECO:0000256" key="6">
    <source>
        <dbReference type="RuleBase" id="RU003896"/>
    </source>
</evidence>
<organism evidence="7 8">
    <name type="scientific">Anaeromyxobacter oryzae</name>
    <dbReference type="NCBI Taxonomy" id="2918170"/>
    <lineage>
        <taxon>Bacteria</taxon>
        <taxon>Pseudomonadati</taxon>
        <taxon>Myxococcota</taxon>
        <taxon>Myxococcia</taxon>
        <taxon>Myxococcales</taxon>
        <taxon>Cystobacterineae</taxon>
        <taxon>Anaeromyxobacteraceae</taxon>
        <taxon>Anaeromyxobacter</taxon>
    </lineage>
</organism>
<gene>
    <name evidence="7" type="primary">hoxL</name>
    <name evidence="7" type="ORF">AMOR_47640</name>
</gene>
<dbReference type="PANTHER" id="PTHR43600:SF2">
    <property type="entry name" value="F420-NON-REDUCING HYDROGENASE VHU SUBUNIT A"/>
    <property type="match status" value="1"/>
</dbReference>
<comment type="cofactor">
    <cofactor evidence="1">
        <name>Ni(2+)</name>
        <dbReference type="ChEBI" id="CHEBI:49786"/>
    </cofactor>
</comment>
<sequence>MSERIVIDPVTRIEGHAKITIQLDDAGEVTGARFHVTEFRGFERFCEGRSFREMPMITSRICGICPVSHLLASAKATDALLAVEIPETARALRRLVNLAQLVQSHALSFFHLSSPDLLLGADAAPERRNLFALAAERPEIARDGIRLRRFGQDAIEAITGRRIHPTWAVPGGVARPLAPAARERILAGLPEALEIARRTLDGWKRDLERHQEEARVLGNFPTLFMGMVAEDGTLEHTDGKLRVVDETGAIVADQLDPQQYERWIGEAVEPDSYLKAPYFRPRGEADGTYRVGPLARLNVASRCGTPLADAELAEFRQLGRGAVLSSFHAHYARLVEIVHALERMRTLLDAPEILGEDVAAIAMRNRLRGVGACEAPRGTLFHDYEVVPGGLLTRVNLLVATGQNARAMNRAVAQIARHYLSGRKLDEGLLNRVEAGIRAFDPCLSCSTHAAGRMPLSVELLGPDGAALDAVERS</sequence>
<dbReference type="Gene3D" id="1.10.645.10">
    <property type="entry name" value="Cytochrome-c3 Hydrogenase, chain B"/>
    <property type="match status" value="1"/>
</dbReference>
<evidence type="ECO:0000313" key="7">
    <source>
        <dbReference type="EMBL" id="BDG05768.1"/>
    </source>
</evidence>
<evidence type="ECO:0000256" key="1">
    <source>
        <dbReference type="ARBA" id="ARBA00001967"/>
    </source>
</evidence>
<keyword evidence="5 6" id="KW-0560">Oxidoreductase</keyword>
<evidence type="ECO:0000256" key="3">
    <source>
        <dbReference type="ARBA" id="ARBA00022596"/>
    </source>
</evidence>
<evidence type="ECO:0000256" key="4">
    <source>
        <dbReference type="ARBA" id="ARBA00022723"/>
    </source>
</evidence>
<accession>A0ABN6MXV1</accession>
<dbReference type="InterPro" id="IPR018194">
    <property type="entry name" value="Ni-dep_hyd_lsu_Ni_BS"/>
</dbReference>
<evidence type="ECO:0000256" key="5">
    <source>
        <dbReference type="ARBA" id="ARBA00023002"/>
    </source>
</evidence>
<dbReference type="EMBL" id="AP025591">
    <property type="protein sequence ID" value="BDG05768.1"/>
    <property type="molecule type" value="Genomic_DNA"/>
</dbReference>
<protein>
    <submittedName>
        <fullName evidence="7">NADP oxidoreductase</fullName>
    </submittedName>
</protein>
<dbReference type="SUPFAM" id="SSF56762">
    <property type="entry name" value="HydB/Nqo4-like"/>
    <property type="match status" value="1"/>
</dbReference>
<keyword evidence="4 6" id="KW-0479">Metal-binding</keyword>
<dbReference type="Proteomes" id="UP001162891">
    <property type="component" value="Chromosome"/>
</dbReference>
<dbReference type="RefSeq" id="WP_248354881.1">
    <property type="nucleotide sequence ID" value="NZ_AP025591.1"/>
</dbReference>
<comment type="similarity">
    <text evidence="2 6">Belongs to the [NiFe]/[NiFeSe] hydrogenase large subunit family.</text>
</comment>
<dbReference type="Pfam" id="PF00374">
    <property type="entry name" value="NiFeSe_Hases"/>
    <property type="match status" value="2"/>
</dbReference>
<dbReference type="InterPro" id="IPR029014">
    <property type="entry name" value="NiFe-Hase_large"/>
</dbReference>
<evidence type="ECO:0000256" key="2">
    <source>
        <dbReference type="ARBA" id="ARBA00009292"/>
    </source>
</evidence>
<dbReference type="PROSITE" id="PS00507">
    <property type="entry name" value="NI_HGENASE_L_1"/>
    <property type="match status" value="1"/>
</dbReference>